<feature type="transmembrane region" description="Helical" evidence="6">
    <location>
        <begin position="55"/>
        <end position="75"/>
    </location>
</feature>
<organism evidence="7 8">
    <name type="scientific">Scomber scombrus</name>
    <name type="common">Atlantic mackerel</name>
    <name type="synonym">Scomber vernalis</name>
    <dbReference type="NCBI Taxonomy" id="13677"/>
    <lineage>
        <taxon>Eukaryota</taxon>
        <taxon>Metazoa</taxon>
        <taxon>Chordata</taxon>
        <taxon>Craniata</taxon>
        <taxon>Vertebrata</taxon>
        <taxon>Euteleostomi</taxon>
        <taxon>Actinopterygii</taxon>
        <taxon>Neopterygii</taxon>
        <taxon>Teleostei</taxon>
        <taxon>Neoteleostei</taxon>
        <taxon>Acanthomorphata</taxon>
        <taxon>Pelagiaria</taxon>
        <taxon>Scombriformes</taxon>
        <taxon>Scombridae</taxon>
        <taxon>Scomber</taxon>
    </lineage>
</organism>
<evidence type="ECO:0000256" key="6">
    <source>
        <dbReference type="SAM" id="Phobius"/>
    </source>
</evidence>
<protein>
    <submittedName>
        <fullName evidence="7">Transmembrane 4 L6 family member 4-like</fullName>
    </submittedName>
</protein>
<reference evidence="7 8" key="1">
    <citation type="submission" date="2024-01" db="EMBL/GenBank/DDBJ databases">
        <authorList>
            <person name="Alioto T."/>
            <person name="Alioto T."/>
            <person name="Gomez Garrido J."/>
        </authorList>
    </citation>
    <scope>NUCLEOTIDE SEQUENCE [LARGE SCALE GENOMIC DNA]</scope>
</reference>
<accession>A0AAV1N3H1</accession>
<keyword evidence="4 6" id="KW-1133">Transmembrane helix</keyword>
<sequence length="163" mass="18011">MLFFPGWDIKYVKDGHITVEVKYLGGLLGGGLMVLIPAIYIHMTEVNRCCGNRCGMFLSIPFAAVALLGALYSFAVATLALHNGPLCKNETWTTPFNDKNFKYLTNYKSWGDCTEPKNIVQFNTVLFVILLVTSCLQGLLCAIQMIIGLIGCVCGVFFNKEEP</sequence>
<comment type="caution">
    <text evidence="7">The sequence shown here is derived from an EMBL/GenBank/DDBJ whole genome shotgun (WGS) entry which is preliminary data.</text>
</comment>
<gene>
    <name evidence="7" type="ORF">FSCOSCO3_A015581</name>
</gene>
<proteinExistence type="inferred from homology"/>
<comment type="subcellular location">
    <subcellularLocation>
        <location evidence="1">Membrane</location>
        <topology evidence="1">Multi-pass membrane protein</topology>
    </subcellularLocation>
</comment>
<dbReference type="InterPro" id="IPR008661">
    <property type="entry name" value="L6_membrane"/>
</dbReference>
<comment type="similarity">
    <text evidence="2">Belongs to the L6 tetraspanin family.</text>
</comment>
<evidence type="ECO:0000256" key="3">
    <source>
        <dbReference type="ARBA" id="ARBA00022692"/>
    </source>
</evidence>
<keyword evidence="8" id="KW-1185">Reference proteome</keyword>
<evidence type="ECO:0000313" key="8">
    <source>
        <dbReference type="Proteomes" id="UP001314229"/>
    </source>
</evidence>
<dbReference type="Proteomes" id="UP001314229">
    <property type="component" value="Unassembled WGS sequence"/>
</dbReference>
<evidence type="ECO:0000256" key="1">
    <source>
        <dbReference type="ARBA" id="ARBA00004141"/>
    </source>
</evidence>
<evidence type="ECO:0000256" key="2">
    <source>
        <dbReference type="ARBA" id="ARBA00006193"/>
    </source>
</evidence>
<dbReference type="Pfam" id="PF05805">
    <property type="entry name" value="L6_membrane"/>
    <property type="match status" value="1"/>
</dbReference>
<dbReference type="GO" id="GO:0016020">
    <property type="term" value="C:membrane"/>
    <property type="evidence" value="ECO:0007669"/>
    <property type="project" value="UniProtKB-SubCell"/>
</dbReference>
<evidence type="ECO:0000313" key="7">
    <source>
        <dbReference type="EMBL" id="CAK6953697.1"/>
    </source>
</evidence>
<evidence type="ECO:0000256" key="4">
    <source>
        <dbReference type="ARBA" id="ARBA00022989"/>
    </source>
</evidence>
<evidence type="ECO:0000256" key="5">
    <source>
        <dbReference type="ARBA" id="ARBA00023136"/>
    </source>
</evidence>
<dbReference type="PANTHER" id="PTHR14198:SF23">
    <property type="entry name" value="SI:CH211-137I24.10"/>
    <property type="match status" value="1"/>
</dbReference>
<name>A0AAV1N3H1_SCOSC</name>
<dbReference type="AlphaFoldDB" id="A0AAV1N3H1"/>
<feature type="transmembrane region" description="Helical" evidence="6">
    <location>
        <begin position="23"/>
        <end position="43"/>
    </location>
</feature>
<dbReference type="EMBL" id="CAWUFR010000014">
    <property type="protein sequence ID" value="CAK6953697.1"/>
    <property type="molecule type" value="Genomic_DNA"/>
</dbReference>
<keyword evidence="5 6" id="KW-0472">Membrane</keyword>
<dbReference type="PANTHER" id="PTHR14198">
    <property type="entry name" value="TRANSMEMBRANE 4 L6 FAMILY MEMBER 1-RELATED"/>
    <property type="match status" value="1"/>
</dbReference>
<keyword evidence="3 6" id="KW-0812">Transmembrane</keyword>
<feature type="transmembrane region" description="Helical" evidence="6">
    <location>
        <begin position="125"/>
        <end position="158"/>
    </location>
</feature>